<dbReference type="SUPFAM" id="SSF47336">
    <property type="entry name" value="ACP-like"/>
    <property type="match status" value="1"/>
</dbReference>
<dbReference type="GO" id="GO:0031177">
    <property type="term" value="F:phosphopantetheine binding"/>
    <property type="evidence" value="ECO:0007669"/>
    <property type="project" value="InterPro"/>
</dbReference>
<comment type="caution">
    <text evidence="4">The sequence shown here is derived from an EMBL/GenBank/DDBJ whole genome shotgun (WGS) entry which is preliminary data.</text>
</comment>
<dbReference type="InterPro" id="IPR009081">
    <property type="entry name" value="PP-bd_ACP"/>
</dbReference>
<dbReference type="AlphaFoldDB" id="A0A427NS72"/>
<keyword evidence="2" id="KW-0597">Phosphoprotein</keyword>
<evidence type="ECO:0000313" key="4">
    <source>
        <dbReference type="EMBL" id="RSC10349.1"/>
    </source>
</evidence>
<feature type="domain" description="Carrier" evidence="3">
    <location>
        <begin position="12"/>
        <end position="89"/>
    </location>
</feature>
<protein>
    <submittedName>
        <fullName evidence="4">Acyl carrier protein</fullName>
    </submittedName>
</protein>
<dbReference type="EMBL" id="RKIO01000003">
    <property type="protein sequence ID" value="RSC10349.1"/>
    <property type="molecule type" value="Genomic_DNA"/>
</dbReference>
<dbReference type="RefSeq" id="WP_054928464.1">
    <property type="nucleotide sequence ID" value="NZ_RKIO01000003.1"/>
</dbReference>
<dbReference type="InterPro" id="IPR036736">
    <property type="entry name" value="ACP-like_sf"/>
</dbReference>
<organism evidence="4 5">
    <name type="scientific">Burkholderia cenocepacia</name>
    <dbReference type="NCBI Taxonomy" id="95486"/>
    <lineage>
        <taxon>Bacteria</taxon>
        <taxon>Pseudomonadati</taxon>
        <taxon>Pseudomonadota</taxon>
        <taxon>Betaproteobacteria</taxon>
        <taxon>Burkholderiales</taxon>
        <taxon>Burkholderiaceae</taxon>
        <taxon>Burkholderia</taxon>
        <taxon>Burkholderia cepacia complex</taxon>
    </lineage>
</organism>
<dbReference type="Proteomes" id="UP000272140">
    <property type="component" value="Unassembled WGS sequence"/>
</dbReference>
<accession>A0A427NS72</accession>
<reference evidence="5" key="1">
    <citation type="submission" date="2018-11" db="EMBL/GenBank/DDBJ databases">
        <title>FDA dAtabase for Regulatory Grade micrObial Sequences (FDA-ARGOS): Supporting development and validation of Infectious Disease Dx tests.</title>
        <authorList>
            <person name="Goldberg B."/>
            <person name="Campos J."/>
            <person name="Tallon L."/>
            <person name="Sadzewicz L."/>
            <person name="Zhao X."/>
            <person name="Vavikolanu K."/>
            <person name="Mehta A."/>
            <person name="Aluvathingal J."/>
            <person name="Nadendla S."/>
            <person name="Geyer C."/>
            <person name="Nandy P."/>
            <person name="Yan Y."/>
            <person name="Sichtig H."/>
        </authorList>
    </citation>
    <scope>NUCLEOTIDE SEQUENCE [LARGE SCALE GENOMIC DNA]</scope>
    <source>
        <strain evidence="5">FDAARGOS_544</strain>
    </source>
</reference>
<dbReference type="InterPro" id="IPR020806">
    <property type="entry name" value="PKS_PP-bd"/>
</dbReference>
<proteinExistence type="predicted"/>
<dbReference type="SMART" id="SM00823">
    <property type="entry name" value="PKS_PP"/>
    <property type="match status" value="1"/>
</dbReference>
<dbReference type="SMART" id="SM01294">
    <property type="entry name" value="PKS_PP_betabranch"/>
    <property type="match status" value="1"/>
</dbReference>
<evidence type="ECO:0000256" key="2">
    <source>
        <dbReference type="ARBA" id="ARBA00022553"/>
    </source>
</evidence>
<evidence type="ECO:0000256" key="1">
    <source>
        <dbReference type="ARBA" id="ARBA00022450"/>
    </source>
</evidence>
<dbReference type="Gene3D" id="1.10.1200.10">
    <property type="entry name" value="ACP-like"/>
    <property type="match status" value="1"/>
</dbReference>
<evidence type="ECO:0000313" key="5">
    <source>
        <dbReference type="Proteomes" id="UP000272140"/>
    </source>
</evidence>
<dbReference type="PROSITE" id="PS50075">
    <property type="entry name" value="CARRIER"/>
    <property type="match status" value="1"/>
</dbReference>
<sequence length="89" mass="9734">MQPVTDHEPADQTRTALEGQIITALAGILDCDAETLSPIGRFDELGLDSLTSFRFAARLEEQLGTAIDVEWLYDYPTPGDLAAFLCTQC</sequence>
<keyword evidence="1" id="KW-0596">Phosphopantetheine</keyword>
<dbReference type="Pfam" id="PF00550">
    <property type="entry name" value="PP-binding"/>
    <property type="match status" value="1"/>
</dbReference>
<evidence type="ECO:0000259" key="3">
    <source>
        <dbReference type="PROSITE" id="PS50075"/>
    </source>
</evidence>
<name>A0A427NS72_9BURK</name>
<gene>
    <name evidence="4" type="ORF">EGT41_18010</name>
</gene>